<dbReference type="Pfam" id="PF15699">
    <property type="entry name" value="NPR1_interact"/>
    <property type="match status" value="1"/>
</dbReference>
<name>A0ABR2AZT7_9ROSI</name>
<keyword evidence="2" id="KW-1185">Reference proteome</keyword>
<evidence type="ECO:0000313" key="1">
    <source>
        <dbReference type="EMBL" id="KAK8499583.1"/>
    </source>
</evidence>
<reference evidence="1 2" key="1">
    <citation type="journal article" date="2024" name="G3 (Bethesda)">
        <title>Genome assembly of Hibiscus sabdariffa L. provides insights into metabolisms of medicinal natural products.</title>
        <authorList>
            <person name="Kim T."/>
        </authorList>
    </citation>
    <scope>NUCLEOTIDE SEQUENCE [LARGE SCALE GENOMIC DNA]</scope>
    <source>
        <strain evidence="1">TK-2024</strain>
        <tissue evidence="1">Old leaves</tissue>
    </source>
</reference>
<comment type="caution">
    <text evidence="1">The sequence shown here is derived from an EMBL/GenBank/DDBJ whole genome shotgun (WGS) entry which is preliminary data.</text>
</comment>
<evidence type="ECO:0000313" key="2">
    <source>
        <dbReference type="Proteomes" id="UP001472677"/>
    </source>
</evidence>
<proteinExistence type="predicted"/>
<organism evidence="1 2">
    <name type="scientific">Hibiscus sabdariffa</name>
    <name type="common">roselle</name>
    <dbReference type="NCBI Taxonomy" id="183260"/>
    <lineage>
        <taxon>Eukaryota</taxon>
        <taxon>Viridiplantae</taxon>
        <taxon>Streptophyta</taxon>
        <taxon>Embryophyta</taxon>
        <taxon>Tracheophyta</taxon>
        <taxon>Spermatophyta</taxon>
        <taxon>Magnoliopsida</taxon>
        <taxon>eudicotyledons</taxon>
        <taxon>Gunneridae</taxon>
        <taxon>Pentapetalae</taxon>
        <taxon>rosids</taxon>
        <taxon>malvids</taxon>
        <taxon>Malvales</taxon>
        <taxon>Malvaceae</taxon>
        <taxon>Malvoideae</taxon>
        <taxon>Hibiscus</taxon>
    </lineage>
</organism>
<protein>
    <submittedName>
        <fullName evidence="1">Uncharacterized protein</fullName>
    </submittedName>
</protein>
<dbReference type="InterPro" id="IPR031425">
    <property type="entry name" value="NPR1/NH1-interacting"/>
</dbReference>
<gene>
    <name evidence="1" type="ORF">V6N12_000105</name>
</gene>
<dbReference type="EMBL" id="JBBPBM010000233">
    <property type="protein sequence ID" value="KAK8499583.1"/>
    <property type="molecule type" value="Genomic_DNA"/>
</dbReference>
<dbReference type="PANTHER" id="PTHR33669">
    <property type="entry name" value="PROTEIN NEGATIVE REGULATOR OF RESISTANCE"/>
    <property type="match status" value="1"/>
</dbReference>
<dbReference type="Proteomes" id="UP001472677">
    <property type="component" value="Unassembled WGS sequence"/>
</dbReference>
<accession>A0ABR2AZT7</accession>
<dbReference type="PANTHER" id="PTHR33669:SF14">
    <property type="entry name" value="NRR REPRESSOR HOMOLOG 3"/>
    <property type="match status" value="1"/>
</dbReference>
<sequence>MESGSFESKKRKTCHEDEDEDEEEKMEKFYAIVNTIREARDRFIININKKRKLEQGKHVVSVWKPSFQRQDFMQENPIVSFSATCQTHEGETGNDLKQGLDLDLSLSL</sequence>